<reference evidence="1 2" key="1">
    <citation type="journal article" date="2019" name="Genome Biol. Evol.">
        <title>Insights into the evolution of the New World diploid cottons (Gossypium, subgenus Houzingenia) based on genome sequencing.</title>
        <authorList>
            <person name="Grover C.E."/>
            <person name="Arick M.A. 2nd"/>
            <person name="Thrash A."/>
            <person name="Conover J.L."/>
            <person name="Sanders W.S."/>
            <person name="Peterson D.G."/>
            <person name="Frelichowski J.E."/>
            <person name="Scheffler J.A."/>
            <person name="Scheffler B.E."/>
            <person name="Wendel J.F."/>
        </authorList>
    </citation>
    <scope>NUCLEOTIDE SEQUENCE [LARGE SCALE GENOMIC DNA]</scope>
    <source>
        <strain evidence="1">5</strain>
        <tissue evidence="1">Leaf</tissue>
    </source>
</reference>
<gene>
    <name evidence="1" type="ORF">Gogos_018366</name>
</gene>
<dbReference type="PANTHER" id="PTHR34807">
    <property type="entry name" value="OS08G0270800 PROTEIN"/>
    <property type="match status" value="1"/>
</dbReference>
<protein>
    <submittedName>
        <fullName evidence="1">Uncharacterized protein</fullName>
    </submittedName>
</protein>
<dbReference type="AlphaFoldDB" id="A0A7J9BDP7"/>
<proteinExistence type="predicted"/>
<feature type="non-terminal residue" evidence="1">
    <location>
        <position position="89"/>
    </location>
</feature>
<organism evidence="1 2">
    <name type="scientific">Gossypium gossypioides</name>
    <name type="common">Mexican cotton</name>
    <name type="synonym">Selera gossypioides</name>
    <dbReference type="NCBI Taxonomy" id="34282"/>
    <lineage>
        <taxon>Eukaryota</taxon>
        <taxon>Viridiplantae</taxon>
        <taxon>Streptophyta</taxon>
        <taxon>Embryophyta</taxon>
        <taxon>Tracheophyta</taxon>
        <taxon>Spermatophyta</taxon>
        <taxon>Magnoliopsida</taxon>
        <taxon>eudicotyledons</taxon>
        <taxon>Gunneridae</taxon>
        <taxon>Pentapetalae</taxon>
        <taxon>rosids</taxon>
        <taxon>malvids</taxon>
        <taxon>Malvales</taxon>
        <taxon>Malvaceae</taxon>
        <taxon>Malvoideae</taxon>
        <taxon>Gossypium</taxon>
    </lineage>
</organism>
<evidence type="ECO:0000313" key="1">
    <source>
        <dbReference type="EMBL" id="MBA0734461.1"/>
    </source>
</evidence>
<accession>A0A7J9BDP7</accession>
<dbReference type="Proteomes" id="UP000593579">
    <property type="component" value="Unassembled WGS sequence"/>
</dbReference>
<dbReference type="OrthoDB" id="993453at2759"/>
<comment type="caution">
    <text evidence="1">The sequence shown here is derived from an EMBL/GenBank/DDBJ whole genome shotgun (WGS) entry which is preliminary data.</text>
</comment>
<evidence type="ECO:0000313" key="2">
    <source>
        <dbReference type="Proteomes" id="UP000593579"/>
    </source>
</evidence>
<keyword evidence="2" id="KW-1185">Reference proteome</keyword>
<dbReference type="PANTHER" id="PTHR34807:SF3">
    <property type="entry name" value="OS08G0270800 PROTEIN"/>
    <property type="match status" value="1"/>
</dbReference>
<name>A0A7J9BDP7_GOSGO</name>
<sequence length="89" mass="10873">MKWVAVSVEYSLYPIYEDRRNRFKHHSLTQDFDDLLKETEAIRKRWQVLKDKKLTRLAEVEFFKRRQKFLRQNRTSNTLAKQSLGRLAT</sequence>
<dbReference type="EMBL" id="JABEZY010000002">
    <property type="protein sequence ID" value="MBA0734461.1"/>
    <property type="molecule type" value="Genomic_DNA"/>
</dbReference>